<evidence type="ECO:0008006" key="3">
    <source>
        <dbReference type="Google" id="ProtNLM"/>
    </source>
</evidence>
<dbReference type="EMBL" id="MBUA01000001">
    <property type="protein sequence ID" value="MBC6489927.1"/>
    <property type="molecule type" value="Genomic_DNA"/>
</dbReference>
<keyword evidence="2" id="KW-1185">Reference proteome</keyword>
<protein>
    <recommendedName>
        <fullName evidence="3">Carboxypeptidase regulatory-like domain-containing protein</fullName>
    </recommendedName>
</protein>
<accession>A0ABR7M4I9</accession>
<dbReference type="Proteomes" id="UP000765802">
    <property type="component" value="Unassembled WGS sequence"/>
</dbReference>
<evidence type="ECO:0000313" key="2">
    <source>
        <dbReference type="Proteomes" id="UP000765802"/>
    </source>
</evidence>
<name>A0ABR7M4I9_9BACT</name>
<dbReference type="SUPFAM" id="SSF49464">
    <property type="entry name" value="Carboxypeptidase regulatory domain-like"/>
    <property type="match status" value="1"/>
</dbReference>
<evidence type="ECO:0000313" key="1">
    <source>
        <dbReference type="EMBL" id="MBC6489927.1"/>
    </source>
</evidence>
<dbReference type="RefSeq" id="WP_187255260.1">
    <property type="nucleotide sequence ID" value="NZ_JBHULF010000006.1"/>
</dbReference>
<gene>
    <name evidence="1" type="ORF">BC349_03035</name>
</gene>
<organism evidence="1 2">
    <name type="scientific">Flavihumibacter stibioxidans</name>
    <dbReference type="NCBI Taxonomy" id="1834163"/>
    <lineage>
        <taxon>Bacteria</taxon>
        <taxon>Pseudomonadati</taxon>
        <taxon>Bacteroidota</taxon>
        <taxon>Chitinophagia</taxon>
        <taxon>Chitinophagales</taxon>
        <taxon>Chitinophagaceae</taxon>
        <taxon>Flavihumibacter</taxon>
    </lineage>
</organism>
<comment type="caution">
    <text evidence="1">The sequence shown here is derived from an EMBL/GenBank/DDBJ whole genome shotgun (WGS) entry which is preliminary data.</text>
</comment>
<proteinExistence type="predicted"/>
<dbReference type="InterPro" id="IPR008969">
    <property type="entry name" value="CarboxyPept-like_regulatory"/>
</dbReference>
<sequence length="591" mass="64007">MRNPIFRLSWILLLLVSVSVGCRKTDIGADSQEIAESNSPNRLVRISLEGKVINANKEPVSGAIVRSGTSVAQTDINGQFSFPSLMVYPDAAFIEVQKTNFFREFRSLDVLADSKQFLEVELLQQEEFQLFSAVGGAVIETKSGASVTISQNALVEKANGNTFSGEARLDIASVNSNESSFFNLLPGIKGINKDKKQVVIIPVGMIKTELTGSTGQLLEPASGKPAQLRFVIPATIAGSADGPLTLWHYNESIGQWTEEGVAVKTGDFYTAQVTKFSTWALAGSKSSVTVKAEIIDEDNSAVPFSVIQLFSENGTKALSHKIRTDEKGMLSIPAISNMGMELRVTNDCGEMLLSKRINTRTTGMSLGKLQTTHKAPAIVNISGNVTNCKAAPVFKGHVRLQIDGKLVKAPITNGSFLLSVKRCNNSNTMATLVAVDEEGNYESGPLNIAVNEGNYETGNISTCKKNSLQYISYIINGTNYLLQAPSDSLVHIKDPLQNKNNILCYKTNDNTTVAFSFSFSGSETPGEYPVTALKVIQEKSQLQPAGTFTVKISNYGNSGQFIEGSCTGKIKDLSTNKILPFSFQFKVLRNQ</sequence>
<reference evidence="1 2" key="1">
    <citation type="submission" date="2016-07" db="EMBL/GenBank/DDBJ databases">
        <title>Genome analysis of Flavihumibacter stibioxidans YS-17.</title>
        <authorList>
            <person name="Shi K."/>
            <person name="Han Y."/>
            <person name="Wang G."/>
        </authorList>
    </citation>
    <scope>NUCLEOTIDE SEQUENCE [LARGE SCALE GENOMIC DNA]</scope>
    <source>
        <strain evidence="1 2">YS-17</strain>
    </source>
</reference>
<dbReference type="PROSITE" id="PS51257">
    <property type="entry name" value="PROKAR_LIPOPROTEIN"/>
    <property type="match status" value="1"/>
</dbReference>